<name>A0A9P7S039_9AGAR</name>
<keyword evidence="8" id="KW-1185">Reference proteome</keyword>
<evidence type="ECO:0000256" key="1">
    <source>
        <dbReference type="ARBA" id="ARBA00022723"/>
    </source>
</evidence>
<dbReference type="Pfam" id="PF01753">
    <property type="entry name" value="zf-MYND"/>
    <property type="match status" value="1"/>
</dbReference>
<evidence type="ECO:0000313" key="7">
    <source>
        <dbReference type="EMBL" id="KAG7092994.1"/>
    </source>
</evidence>
<dbReference type="OrthoDB" id="4851849at2759"/>
<evidence type="ECO:0000256" key="5">
    <source>
        <dbReference type="SAM" id="MobiDB-lite"/>
    </source>
</evidence>
<dbReference type="GO" id="GO:0008270">
    <property type="term" value="F:zinc ion binding"/>
    <property type="evidence" value="ECO:0007669"/>
    <property type="project" value="UniProtKB-KW"/>
</dbReference>
<evidence type="ECO:0000259" key="6">
    <source>
        <dbReference type="PROSITE" id="PS50865"/>
    </source>
</evidence>
<evidence type="ECO:0000256" key="3">
    <source>
        <dbReference type="ARBA" id="ARBA00022833"/>
    </source>
</evidence>
<dbReference type="PROSITE" id="PS01360">
    <property type="entry name" value="ZF_MYND_1"/>
    <property type="match status" value="1"/>
</dbReference>
<keyword evidence="1" id="KW-0479">Metal-binding</keyword>
<sequence>MLSYLASYWPTWLSLQAPNQDGEETEVSTSGCSADNERESHPTPGPEEKPILTDGVNPSITSEQPAPTPETQDRKIPVKCSNFDCEEPGTRLCSGCKSAFYCSGPCQTEHWEIHVWDCKVPIHTGHYLRKACLHDLLPTHQQTRFDYGFERAGSYCSNLLGLYQGLWYINQSLTSKELNRWRKNGLLVSKIKETFESVPAQCRGGYYPWFLQNQWILDESPIPEQEGAQAEVERMSKRAWDKIGKDLSSEMPRWPVEKKECFGHYAMALSRGRPPPSTNLWVHAGYCAASGEFEESQLGIAYCQLFERCTFDEYCVAYKSSAVYNLMEKYKALPSGLPSLLDNLRIVLLSSPIMHQSVWWLKQCIDDGLDEFQPSRSVVVDYGFINCKSVPEREALVNIYRTAFRCRDFDAMKLHEACIQGKIYGYVTQIVPLKKKGEIRTMKRLMRNPYPLPLL</sequence>
<reference evidence="7" key="1">
    <citation type="journal article" date="2021" name="Genome Biol. Evol.">
        <title>The assembled and annotated genome of the fairy-ring fungus Marasmius oreades.</title>
        <authorList>
            <person name="Hiltunen M."/>
            <person name="Ament-Velasquez S.L."/>
            <person name="Johannesson H."/>
        </authorList>
    </citation>
    <scope>NUCLEOTIDE SEQUENCE</scope>
    <source>
        <strain evidence="7">03SP1</strain>
    </source>
</reference>
<accession>A0A9P7S039</accession>
<evidence type="ECO:0000256" key="2">
    <source>
        <dbReference type="ARBA" id="ARBA00022771"/>
    </source>
</evidence>
<comment type="caution">
    <text evidence="7">The sequence shown here is derived from an EMBL/GenBank/DDBJ whole genome shotgun (WGS) entry which is preliminary data.</text>
</comment>
<feature type="compositionally biased region" description="Polar residues" evidence="5">
    <location>
        <begin position="56"/>
        <end position="65"/>
    </location>
</feature>
<dbReference type="RefSeq" id="XP_043009464.1">
    <property type="nucleotide sequence ID" value="XM_043154174.1"/>
</dbReference>
<dbReference type="GeneID" id="66078369"/>
<proteinExistence type="predicted"/>
<dbReference type="InterPro" id="IPR002893">
    <property type="entry name" value="Znf_MYND"/>
</dbReference>
<protein>
    <recommendedName>
        <fullName evidence="6">MYND-type domain-containing protein</fullName>
    </recommendedName>
</protein>
<dbReference type="Proteomes" id="UP001049176">
    <property type="component" value="Chromosome 5"/>
</dbReference>
<evidence type="ECO:0000256" key="4">
    <source>
        <dbReference type="PROSITE-ProRule" id="PRU00134"/>
    </source>
</evidence>
<keyword evidence="3" id="KW-0862">Zinc</keyword>
<feature type="region of interest" description="Disordered" evidence="5">
    <location>
        <begin position="18"/>
        <end position="74"/>
    </location>
</feature>
<dbReference type="AlphaFoldDB" id="A0A9P7S039"/>
<dbReference type="KEGG" id="more:E1B28_009293"/>
<dbReference type="Gene3D" id="6.10.140.2220">
    <property type="match status" value="1"/>
</dbReference>
<dbReference type="PROSITE" id="PS50865">
    <property type="entry name" value="ZF_MYND_2"/>
    <property type="match status" value="1"/>
</dbReference>
<evidence type="ECO:0000313" key="8">
    <source>
        <dbReference type="Proteomes" id="UP001049176"/>
    </source>
</evidence>
<gene>
    <name evidence="7" type="ORF">E1B28_009293</name>
</gene>
<keyword evidence="2 4" id="KW-0863">Zinc-finger</keyword>
<dbReference type="EMBL" id="CM032185">
    <property type="protein sequence ID" value="KAG7092994.1"/>
    <property type="molecule type" value="Genomic_DNA"/>
</dbReference>
<feature type="domain" description="MYND-type" evidence="6">
    <location>
        <begin position="80"/>
        <end position="118"/>
    </location>
</feature>
<dbReference type="SUPFAM" id="SSF144232">
    <property type="entry name" value="HIT/MYND zinc finger-like"/>
    <property type="match status" value="1"/>
</dbReference>
<organism evidence="7 8">
    <name type="scientific">Marasmius oreades</name>
    <name type="common">fairy-ring Marasmius</name>
    <dbReference type="NCBI Taxonomy" id="181124"/>
    <lineage>
        <taxon>Eukaryota</taxon>
        <taxon>Fungi</taxon>
        <taxon>Dikarya</taxon>
        <taxon>Basidiomycota</taxon>
        <taxon>Agaricomycotina</taxon>
        <taxon>Agaricomycetes</taxon>
        <taxon>Agaricomycetidae</taxon>
        <taxon>Agaricales</taxon>
        <taxon>Marasmiineae</taxon>
        <taxon>Marasmiaceae</taxon>
        <taxon>Marasmius</taxon>
    </lineage>
</organism>
<feature type="compositionally biased region" description="Basic and acidic residues" evidence="5">
    <location>
        <begin position="35"/>
        <end position="51"/>
    </location>
</feature>